<dbReference type="Gene3D" id="3.40.20.10">
    <property type="entry name" value="Severin"/>
    <property type="match status" value="1"/>
</dbReference>
<dbReference type="PROSITE" id="PS50003">
    <property type="entry name" value="PH_DOMAIN"/>
    <property type="match status" value="1"/>
</dbReference>
<dbReference type="GO" id="GO:0005884">
    <property type="term" value="C:actin filament"/>
    <property type="evidence" value="ECO:0007669"/>
    <property type="project" value="TreeGrafter"/>
</dbReference>
<protein>
    <recommendedName>
        <fullName evidence="6">ADF-H domain-containing protein</fullName>
    </recommendedName>
</protein>
<evidence type="ECO:0000313" key="4">
    <source>
        <dbReference type="EMBL" id="ORY97714.1"/>
    </source>
</evidence>
<dbReference type="OrthoDB" id="2123378at2759"/>
<feature type="compositionally biased region" description="Basic and acidic residues" evidence="1">
    <location>
        <begin position="216"/>
        <end position="227"/>
    </location>
</feature>
<feature type="compositionally biased region" description="Basic and acidic residues" evidence="1">
    <location>
        <begin position="235"/>
        <end position="303"/>
    </location>
</feature>
<sequence>MCDLSDPRIVEAYTEITEYEETDWLVLGYNDTRDVISLYAKGTRGLSEFRQHLSDEVLYGFVRVDDRFILITWVSEHVSGVRRARALVHSRSVASLLKAQHAQITASSVNDVSDASIRARLKLGENQVPNRSRPTSMSERKRNSLSAKRQSRSEDTPTSPTSPSSPAPPTPTPPTPTPIETNNTNDDTVTAEPDSFADASEELPPSPQQEQESEEERLRKKQEEEKQTALAAAAARERARAAAEEEERKKRAEQEAEARAEAEAKAEQARKDEEERQKQVAAEKELERQRRAEAEKQQQEEKKRMQKQMAEAEKNKDVMLLGFASVQPGGSPFWRRRYFVIRGKNMIFYRDELDVNPIFVIDLKSVTRLSALDPERETFLPNAFALDTQKDGSYQFFADDKQSCNTILTALQTVMQA</sequence>
<dbReference type="CDD" id="cd00821">
    <property type="entry name" value="PH"/>
    <property type="match status" value="1"/>
</dbReference>
<dbReference type="InterPro" id="IPR002108">
    <property type="entry name" value="ADF-H"/>
</dbReference>
<dbReference type="SUPFAM" id="SSF55753">
    <property type="entry name" value="Actin depolymerizing proteins"/>
    <property type="match status" value="1"/>
</dbReference>
<dbReference type="PANTHER" id="PTHR10829:SF56">
    <property type="entry name" value="ADF-H DOMAIN-CONTAINING PROTEIN"/>
    <property type="match status" value="1"/>
</dbReference>
<feature type="compositionally biased region" description="Polar residues" evidence="1">
    <location>
        <begin position="179"/>
        <end position="188"/>
    </location>
</feature>
<gene>
    <name evidence="4" type="ORF">BCR43DRAFT_490239</name>
</gene>
<dbReference type="Gene3D" id="2.30.29.30">
    <property type="entry name" value="Pleckstrin-homology domain (PH domain)/Phosphotyrosine-binding domain (PTB)"/>
    <property type="match status" value="1"/>
</dbReference>
<dbReference type="STRING" id="13706.A0A1X2HFI1"/>
<dbReference type="Proteomes" id="UP000242180">
    <property type="component" value="Unassembled WGS sequence"/>
</dbReference>
<evidence type="ECO:0000259" key="2">
    <source>
        <dbReference type="PROSITE" id="PS50003"/>
    </source>
</evidence>
<dbReference type="SMART" id="SM00233">
    <property type="entry name" value="PH"/>
    <property type="match status" value="1"/>
</dbReference>
<dbReference type="OMA" id="RFILITW"/>
<organism evidence="4 5">
    <name type="scientific">Syncephalastrum racemosum</name>
    <name type="common">Filamentous fungus</name>
    <dbReference type="NCBI Taxonomy" id="13706"/>
    <lineage>
        <taxon>Eukaryota</taxon>
        <taxon>Fungi</taxon>
        <taxon>Fungi incertae sedis</taxon>
        <taxon>Mucoromycota</taxon>
        <taxon>Mucoromycotina</taxon>
        <taxon>Mucoromycetes</taxon>
        <taxon>Mucorales</taxon>
        <taxon>Syncephalastraceae</taxon>
        <taxon>Syncephalastrum</taxon>
    </lineage>
</organism>
<feature type="domain" description="ADF-H" evidence="3">
    <location>
        <begin position="1"/>
        <end position="122"/>
    </location>
</feature>
<comment type="caution">
    <text evidence="4">The sequence shown here is derived from an EMBL/GenBank/DDBJ whole genome shotgun (WGS) entry which is preliminary data.</text>
</comment>
<dbReference type="Pfam" id="PF00241">
    <property type="entry name" value="Cofilin_ADF"/>
    <property type="match status" value="1"/>
</dbReference>
<dbReference type="SUPFAM" id="SSF50729">
    <property type="entry name" value="PH domain-like"/>
    <property type="match status" value="1"/>
</dbReference>
<dbReference type="SMART" id="SM00102">
    <property type="entry name" value="ADF"/>
    <property type="match status" value="1"/>
</dbReference>
<dbReference type="GO" id="GO:0030864">
    <property type="term" value="C:cortical actin cytoskeleton"/>
    <property type="evidence" value="ECO:0007669"/>
    <property type="project" value="TreeGrafter"/>
</dbReference>
<name>A0A1X2HFI1_SYNRA</name>
<evidence type="ECO:0000256" key="1">
    <source>
        <dbReference type="SAM" id="MobiDB-lite"/>
    </source>
</evidence>
<feature type="domain" description="PH" evidence="2">
    <location>
        <begin position="317"/>
        <end position="416"/>
    </location>
</feature>
<dbReference type="InterPro" id="IPR011993">
    <property type="entry name" value="PH-like_dom_sf"/>
</dbReference>
<reference evidence="4 5" key="1">
    <citation type="submission" date="2016-07" db="EMBL/GenBank/DDBJ databases">
        <title>Pervasive Adenine N6-methylation of Active Genes in Fungi.</title>
        <authorList>
            <consortium name="DOE Joint Genome Institute"/>
            <person name="Mondo S.J."/>
            <person name="Dannebaum R.O."/>
            <person name="Kuo R.C."/>
            <person name="Labutti K."/>
            <person name="Haridas S."/>
            <person name="Kuo A."/>
            <person name="Salamov A."/>
            <person name="Ahrendt S.R."/>
            <person name="Lipzen A."/>
            <person name="Sullivan W."/>
            <person name="Andreopoulos W.B."/>
            <person name="Clum A."/>
            <person name="Lindquist E."/>
            <person name="Daum C."/>
            <person name="Ramamoorthy G.K."/>
            <person name="Gryganskyi A."/>
            <person name="Culley D."/>
            <person name="Magnuson J.K."/>
            <person name="James T.Y."/>
            <person name="O'Malley M.A."/>
            <person name="Stajich J.E."/>
            <person name="Spatafora J.W."/>
            <person name="Visel A."/>
            <person name="Grigoriev I.V."/>
        </authorList>
    </citation>
    <scope>NUCLEOTIDE SEQUENCE [LARGE SCALE GENOMIC DNA]</scope>
    <source>
        <strain evidence="4 5">NRRL 2496</strain>
    </source>
</reference>
<dbReference type="InterPro" id="IPR001849">
    <property type="entry name" value="PH_domain"/>
</dbReference>
<dbReference type="PROSITE" id="PS51263">
    <property type="entry name" value="ADF_H"/>
    <property type="match status" value="1"/>
</dbReference>
<dbReference type="Pfam" id="PF00169">
    <property type="entry name" value="PH"/>
    <property type="match status" value="1"/>
</dbReference>
<feature type="compositionally biased region" description="Pro residues" evidence="1">
    <location>
        <begin position="163"/>
        <end position="177"/>
    </location>
</feature>
<evidence type="ECO:0008006" key="6">
    <source>
        <dbReference type="Google" id="ProtNLM"/>
    </source>
</evidence>
<dbReference type="InterPro" id="IPR029006">
    <property type="entry name" value="ADF-H/Gelsolin-like_dom_sf"/>
</dbReference>
<dbReference type="GO" id="GO:0030833">
    <property type="term" value="P:regulation of actin filament polymerization"/>
    <property type="evidence" value="ECO:0007669"/>
    <property type="project" value="TreeGrafter"/>
</dbReference>
<dbReference type="AlphaFoldDB" id="A0A1X2HFI1"/>
<evidence type="ECO:0000259" key="3">
    <source>
        <dbReference type="PROSITE" id="PS51263"/>
    </source>
</evidence>
<dbReference type="PANTHER" id="PTHR10829">
    <property type="entry name" value="CORTACTIN AND DREBRIN"/>
    <property type="match status" value="1"/>
</dbReference>
<dbReference type="GO" id="GO:0030427">
    <property type="term" value="C:site of polarized growth"/>
    <property type="evidence" value="ECO:0007669"/>
    <property type="project" value="TreeGrafter"/>
</dbReference>
<feature type="compositionally biased region" description="Polar residues" evidence="1">
    <location>
        <begin position="127"/>
        <end position="137"/>
    </location>
</feature>
<accession>A0A1X2HFI1</accession>
<proteinExistence type="predicted"/>
<feature type="region of interest" description="Disordered" evidence="1">
    <location>
        <begin position="123"/>
        <end position="308"/>
    </location>
</feature>
<evidence type="ECO:0000313" key="5">
    <source>
        <dbReference type="Proteomes" id="UP000242180"/>
    </source>
</evidence>
<dbReference type="GO" id="GO:0051015">
    <property type="term" value="F:actin filament binding"/>
    <property type="evidence" value="ECO:0007669"/>
    <property type="project" value="TreeGrafter"/>
</dbReference>
<dbReference type="InParanoid" id="A0A1X2HFI1"/>
<keyword evidence="5" id="KW-1185">Reference proteome</keyword>
<dbReference type="EMBL" id="MCGN01000004">
    <property type="protein sequence ID" value="ORY97714.1"/>
    <property type="molecule type" value="Genomic_DNA"/>
</dbReference>